<proteinExistence type="predicted"/>
<reference evidence="1" key="1">
    <citation type="journal article" date="2021" name="Proc. Natl. Acad. Sci. U.S.A.">
        <title>A Catalog of Tens of Thousands of Viruses from Human Metagenomes Reveals Hidden Associations with Chronic Diseases.</title>
        <authorList>
            <person name="Tisza M.J."/>
            <person name="Buck C.B."/>
        </authorList>
    </citation>
    <scope>NUCLEOTIDE SEQUENCE</scope>
    <source>
        <strain evidence="1">CtJhT5</strain>
    </source>
</reference>
<sequence>MANIYVNLIQKGLKTIEEVPRTIRNEVQAILDAETAD</sequence>
<protein>
    <submittedName>
        <fullName evidence="1">Uncharacterized protein</fullName>
    </submittedName>
</protein>
<accession>A0A8S5QYW2</accession>
<organism evidence="1">
    <name type="scientific">Siphoviridae sp. ctJhT5</name>
    <dbReference type="NCBI Taxonomy" id="2826242"/>
    <lineage>
        <taxon>Viruses</taxon>
        <taxon>Duplodnaviria</taxon>
        <taxon>Heunggongvirae</taxon>
        <taxon>Uroviricota</taxon>
        <taxon>Caudoviricetes</taxon>
    </lineage>
</organism>
<evidence type="ECO:0000313" key="1">
    <source>
        <dbReference type="EMBL" id="DAE24280.1"/>
    </source>
</evidence>
<name>A0A8S5QYW2_9CAUD</name>
<dbReference type="NCBIfam" id="NF040910">
    <property type="entry name" value="CD1375_fam"/>
    <property type="match status" value="1"/>
</dbReference>
<dbReference type="InterPro" id="IPR047907">
    <property type="entry name" value="CD1375-like"/>
</dbReference>
<dbReference type="EMBL" id="BK015771">
    <property type="protein sequence ID" value="DAE24280.1"/>
    <property type="molecule type" value="Genomic_DNA"/>
</dbReference>